<dbReference type="CDD" id="cd11445">
    <property type="entry name" value="bHLH_AtPIF_like"/>
    <property type="match status" value="1"/>
</dbReference>
<keyword evidence="4" id="KW-0804">Transcription</keyword>
<evidence type="ECO:0000256" key="3">
    <source>
        <dbReference type="ARBA" id="ARBA00023125"/>
    </source>
</evidence>
<organism evidence="8 9">
    <name type="scientific">Vigna angularis var. angularis</name>
    <dbReference type="NCBI Taxonomy" id="157739"/>
    <lineage>
        <taxon>Eukaryota</taxon>
        <taxon>Viridiplantae</taxon>
        <taxon>Streptophyta</taxon>
        <taxon>Embryophyta</taxon>
        <taxon>Tracheophyta</taxon>
        <taxon>Spermatophyta</taxon>
        <taxon>Magnoliopsida</taxon>
        <taxon>eudicotyledons</taxon>
        <taxon>Gunneridae</taxon>
        <taxon>Pentapetalae</taxon>
        <taxon>rosids</taxon>
        <taxon>fabids</taxon>
        <taxon>Fabales</taxon>
        <taxon>Fabaceae</taxon>
        <taxon>Papilionoideae</taxon>
        <taxon>50 kb inversion clade</taxon>
        <taxon>NPAAA clade</taxon>
        <taxon>indigoferoid/millettioid clade</taxon>
        <taxon>Phaseoleae</taxon>
        <taxon>Vigna</taxon>
    </lineage>
</organism>
<evidence type="ECO:0000256" key="2">
    <source>
        <dbReference type="ARBA" id="ARBA00023015"/>
    </source>
</evidence>
<accession>A0A0S3SXT2</accession>
<comment type="subcellular location">
    <subcellularLocation>
        <location evidence="1">Nucleus</location>
    </subcellularLocation>
</comment>
<dbReference type="SMART" id="SM00353">
    <property type="entry name" value="HLH"/>
    <property type="match status" value="1"/>
</dbReference>
<keyword evidence="9" id="KW-1185">Reference proteome</keyword>
<sequence>MSQRVPSCDVDDNTISTPTKFPLISTSNFIAHEVPMLGYKLACKKGQPSTHQHTPANQTTWEIPRTSGTLESIVNHGIAKNCHQLLTKDALVPSFPKQGTVFGACKKGYPGRVESGVVARGPPTYELTGIKDSSMSGCDTCPRELSVTFNSATMGLPENTTSSVKQCTETTANDYRDSVSHRRSQSEAREEDCKTTGVDRSCESNKRIKASAVHNQSERRRRDKINQRMKELQKLVPNSSKTDKASMLDEVIQYMKQLQAHLQMMNWMKMYSSMMLPITMQQQQLKMSMLMAQMGMGMRMSKDMAMNMNMNMDMNMNMNMNNMNIPTIAPMLHLPPFMPMASCADRLLADLEKSETVDAYSKMAALYNQMYHHPPDSSSKK</sequence>
<name>A0A0S3SXT2_PHAAN</name>
<dbReference type="InterPro" id="IPR011598">
    <property type="entry name" value="bHLH_dom"/>
</dbReference>
<dbReference type="Pfam" id="PF00010">
    <property type="entry name" value="HLH"/>
    <property type="match status" value="1"/>
</dbReference>
<dbReference type="Gene3D" id="4.10.280.10">
    <property type="entry name" value="Helix-loop-helix DNA-binding domain"/>
    <property type="match status" value="1"/>
</dbReference>
<gene>
    <name evidence="8" type="primary">Vigan.09G112500</name>
    <name evidence="8" type="ORF">VIGAN_09112500</name>
</gene>
<dbReference type="PANTHER" id="PTHR45855">
    <property type="entry name" value="TRANSCRIPTION FACTOR PIF1-RELATED"/>
    <property type="match status" value="1"/>
</dbReference>
<dbReference type="AlphaFoldDB" id="A0A0S3SXT2"/>
<dbReference type="SUPFAM" id="SSF47459">
    <property type="entry name" value="HLH, helix-loop-helix DNA-binding domain"/>
    <property type="match status" value="1"/>
</dbReference>
<reference evidence="8 9" key="1">
    <citation type="journal article" date="2015" name="Sci. Rep.">
        <title>The power of single molecule real-time sequencing technology in the de novo assembly of a eukaryotic genome.</title>
        <authorList>
            <person name="Sakai H."/>
            <person name="Naito K."/>
            <person name="Ogiso-Tanaka E."/>
            <person name="Takahashi Y."/>
            <person name="Iseki K."/>
            <person name="Muto C."/>
            <person name="Satou K."/>
            <person name="Teruya K."/>
            <person name="Shiroma A."/>
            <person name="Shimoji M."/>
            <person name="Hirano T."/>
            <person name="Itoh T."/>
            <person name="Kaga A."/>
            <person name="Tomooka N."/>
        </authorList>
    </citation>
    <scope>NUCLEOTIDE SEQUENCE [LARGE SCALE GENOMIC DNA]</scope>
    <source>
        <strain evidence="9">cv. Shumari</strain>
    </source>
</reference>
<feature type="region of interest" description="Disordered" evidence="6">
    <location>
        <begin position="173"/>
        <end position="198"/>
    </location>
</feature>
<evidence type="ECO:0000256" key="1">
    <source>
        <dbReference type="ARBA" id="ARBA00004123"/>
    </source>
</evidence>
<feature type="compositionally biased region" description="Basic and acidic residues" evidence="6">
    <location>
        <begin position="174"/>
        <end position="194"/>
    </location>
</feature>
<dbReference type="PANTHER" id="PTHR45855:SF23">
    <property type="entry name" value="TRANSCRIPTION FACTOR MEE8-RELATED"/>
    <property type="match status" value="1"/>
</dbReference>
<dbReference type="EMBL" id="AP015042">
    <property type="protein sequence ID" value="BAT97621.1"/>
    <property type="molecule type" value="Genomic_DNA"/>
</dbReference>
<dbReference type="OrthoDB" id="690068at2759"/>
<dbReference type="GO" id="GO:0003677">
    <property type="term" value="F:DNA binding"/>
    <property type="evidence" value="ECO:0007669"/>
    <property type="project" value="UniProtKB-KW"/>
</dbReference>
<dbReference type="GO" id="GO:0046983">
    <property type="term" value="F:protein dimerization activity"/>
    <property type="evidence" value="ECO:0007669"/>
    <property type="project" value="InterPro"/>
</dbReference>
<proteinExistence type="predicted"/>
<dbReference type="Proteomes" id="UP000291084">
    <property type="component" value="Chromosome 9"/>
</dbReference>
<dbReference type="InterPro" id="IPR031066">
    <property type="entry name" value="bHLH_ALC-like_plant"/>
</dbReference>
<evidence type="ECO:0000256" key="6">
    <source>
        <dbReference type="SAM" id="MobiDB-lite"/>
    </source>
</evidence>
<keyword evidence="3" id="KW-0238">DNA-binding</keyword>
<dbReference type="InterPro" id="IPR047265">
    <property type="entry name" value="PIF1-like_bHLH"/>
</dbReference>
<feature type="domain" description="BHLH" evidence="7">
    <location>
        <begin position="209"/>
        <end position="258"/>
    </location>
</feature>
<evidence type="ECO:0000313" key="8">
    <source>
        <dbReference type="EMBL" id="BAT97621.1"/>
    </source>
</evidence>
<dbReference type="GO" id="GO:0005634">
    <property type="term" value="C:nucleus"/>
    <property type="evidence" value="ECO:0007669"/>
    <property type="project" value="UniProtKB-SubCell"/>
</dbReference>
<keyword evidence="2" id="KW-0805">Transcription regulation</keyword>
<dbReference type="InterPro" id="IPR036638">
    <property type="entry name" value="HLH_DNA-bd_sf"/>
</dbReference>
<evidence type="ECO:0000256" key="5">
    <source>
        <dbReference type="ARBA" id="ARBA00023242"/>
    </source>
</evidence>
<evidence type="ECO:0000259" key="7">
    <source>
        <dbReference type="PROSITE" id="PS50888"/>
    </source>
</evidence>
<evidence type="ECO:0000256" key="4">
    <source>
        <dbReference type="ARBA" id="ARBA00023163"/>
    </source>
</evidence>
<keyword evidence="5" id="KW-0539">Nucleus</keyword>
<protein>
    <recommendedName>
        <fullName evidence="7">BHLH domain-containing protein</fullName>
    </recommendedName>
</protein>
<dbReference type="FunFam" id="4.10.280.10:FF:000059">
    <property type="entry name" value="transcription factor UNE10 isoform X1"/>
    <property type="match status" value="1"/>
</dbReference>
<dbReference type="PROSITE" id="PS50888">
    <property type="entry name" value="BHLH"/>
    <property type="match status" value="1"/>
</dbReference>
<evidence type="ECO:0000313" key="9">
    <source>
        <dbReference type="Proteomes" id="UP000291084"/>
    </source>
</evidence>